<dbReference type="AlphaFoldDB" id="A0A2A4FNA0"/>
<dbReference type="RefSeq" id="WP_066970233.1">
    <property type="nucleotide sequence ID" value="NZ_CP023449.1"/>
</dbReference>
<dbReference type="OrthoDB" id="7596079at2"/>
<keyword evidence="1" id="KW-0472">Membrane</keyword>
<accession>A0A2A4FNA0</accession>
<sequence length="125" mass="13295">METRPLQSVGLGGDGDEIEAIHGVEETFGVKLDRSEASSWRTAGDVFAALQNTLPPAEQQNPALWMRFAVAICGITGADPRRIEPASPLLSEDSAWQKLRSIPSAAWIASLAALMILVAAALIRG</sequence>
<dbReference type="Proteomes" id="UP000218934">
    <property type="component" value="Unassembled WGS sequence"/>
</dbReference>
<keyword evidence="1" id="KW-0812">Transmembrane</keyword>
<protein>
    <submittedName>
        <fullName evidence="2">Uncharacterized protein</fullName>
    </submittedName>
</protein>
<evidence type="ECO:0000313" key="2">
    <source>
        <dbReference type="EMBL" id="PCE39637.1"/>
    </source>
</evidence>
<dbReference type="EMBL" id="NWUF01000057">
    <property type="protein sequence ID" value="PCE39637.1"/>
    <property type="molecule type" value="Genomic_DNA"/>
</dbReference>
<feature type="transmembrane region" description="Helical" evidence="1">
    <location>
        <begin position="105"/>
        <end position="123"/>
    </location>
</feature>
<name>A0A2A4FNA0_9SPHN</name>
<evidence type="ECO:0000313" key="3">
    <source>
        <dbReference type="Proteomes" id="UP000218934"/>
    </source>
</evidence>
<proteinExistence type="predicted"/>
<dbReference type="KEGG" id="rdi:CMV14_20445"/>
<gene>
    <name evidence="2" type="ORF">COO09_24525</name>
</gene>
<reference evidence="2 3" key="1">
    <citation type="submission" date="2017-09" db="EMBL/GenBank/DDBJ databases">
        <title>The Catabolism of 3,6-Dichlorosalicylic acid is Initiated by the Cytochrome P450 Monooxygenase DsmABC in Rhizorhabdus dicambivorans Ndbn-20.</title>
        <authorList>
            <person name="Na L."/>
        </authorList>
    </citation>
    <scope>NUCLEOTIDE SEQUENCE [LARGE SCALE GENOMIC DNA]</scope>
    <source>
        <strain evidence="2 3">Ndbn-20m</strain>
    </source>
</reference>
<organism evidence="2 3">
    <name type="scientific">Rhizorhabdus dicambivorans</name>
    <dbReference type="NCBI Taxonomy" id="1850238"/>
    <lineage>
        <taxon>Bacteria</taxon>
        <taxon>Pseudomonadati</taxon>
        <taxon>Pseudomonadota</taxon>
        <taxon>Alphaproteobacteria</taxon>
        <taxon>Sphingomonadales</taxon>
        <taxon>Sphingomonadaceae</taxon>
        <taxon>Rhizorhabdus</taxon>
    </lineage>
</organism>
<keyword evidence="3" id="KW-1185">Reference proteome</keyword>
<evidence type="ECO:0000256" key="1">
    <source>
        <dbReference type="SAM" id="Phobius"/>
    </source>
</evidence>
<keyword evidence="1" id="KW-1133">Transmembrane helix</keyword>
<comment type="caution">
    <text evidence="2">The sequence shown here is derived from an EMBL/GenBank/DDBJ whole genome shotgun (WGS) entry which is preliminary data.</text>
</comment>